<gene>
    <name evidence="1" type="ORF">QAD02_016303</name>
</gene>
<dbReference type="Proteomes" id="UP001239111">
    <property type="component" value="Chromosome 2"/>
</dbReference>
<dbReference type="EMBL" id="CM056742">
    <property type="protein sequence ID" value="KAJ8680516.1"/>
    <property type="molecule type" value="Genomic_DNA"/>
</dbReference>
<name>A0ACC2PCI6_9HYME</name>
<keyword evidence="2" id="KW-1185">Reference proteome</keyword>
<sequence length="184" mass="19215">VRRIVSLLLVQCAISVITRGDHLAPLPPPPHVNGIRASNVLGGPEQHASFSFVRPGLTQTAYAFNGPSSHQAFSSSVGNPHLAHHVLPNVANALAYRNPGLGYTPVGPITSAYAAGPPPPISNAYVPHVSPYQQVFTAPPGYLQPAAAPFVDSAIPPNVQPHLFASRFAALQAPAPVEAIPGHF</sequence>
<protein>
    <submittedName>
        <fullName evidence="1">Uncharacterized protein</fullName>
    </submittedName>
</protein>
<evidence type="ECO:0000313" key="1">
    <source>
        <dbReference type="EMBL" id="KAJ8680516.1"/>
    </source>
</evidence>
<evidence type="ECO:0000313" key="2">
    <source>
        <dbReference type="Proteomes" id="UP001239111"/>
    </source>
</evidence>
<reference evidence="1" key="1">
    <citation type="submission" date="2023-04" db="EMBL/GenBank/DDBJ databases">
        <title>A chromosome-level genome assembly of the parasitoid wasp Eretmocerus hayati.</title>
        <authorList>
            <person name="Zhong Y."/>
            <person name="Liu S."/>
            <person name="Liu Y."/>
        </authorList>
    </citation>
    <scope>NUCLEOTIDE SEQUENCE</scope>
    <source>
        <strain evidence="1">ZJU_SS_LIU_2023</strain>
    </source>
</reference>
<proteinExistence type="predicted"/>
<accession>A0ACC2PCI6</accession>
<organism evidence="1 2">
    <name type="scientific">Eretmocerus hayati</name>
    <dbReference type="NCBI Taxonomy" id="131215"/>
    <lineage>
        <taxon>Eukaryota</taxon>
        <taxon>Metazoa</taxon>
        <taxon>Ecdysozoa</taxon>
        <taxon>Arthropoda</taxon>
        <taxon>Hexapoda</taxon>
        <taxon>Insecta</taxon>
        <taxon>Pterygota</taxon>
        <taxon>Neoptera</taxon>
        <taxon>Endopterygota</taxon>
        <taxon>Hymenoptera</taxon>
        <taxon>Apocrita</taxon>
        <taxon>Proctotrupomorpha</taxon>
        <taxon>Chalcidoidea</taxon>
        <taxon>Aphelinidae</taxon>
        <taxon>Aphelininae</taxon>
        <taxon>Eretmocerus</taxon>
    </lineage>
</organism>
<feature type="non-terminal residue" evidence="1">
    <location>
        <position position="1"/>
    </location>
</feature>
<comment type="caution">
    <text evidence="1">The sequence shown here is derived from an EMBL/GenBank/DDBJ whole genome shotgun (WGS) entry which is preliminary data.</text>
</comment>